<dbReference type="PANTHER" id="PTHR30404:SF0">
    <property type="entry name" value="N-ACETYLMURAMOYL-L-ALANINE AMIDASE AMIC"/>
    <property type="match status" value="1"/>
</dbReference>
<evidence type="ECO:0000313" key="3">
    <source>
        <dbReference type="EMBL" id="HIY21241.1"/>
    </source>
</evidence>
<dbReference type="GO" id="GO:0009253">
    <property type="term" value="P:peptidoglycan catabolic process"/>
    <property type="evidence" value="ECO:0007669"/>
    <property type="project" value="InterPro"/>
</dbReference>
<gene>
    <name evidence="3" type="ORF">H9841_04985</name>
</gene>
<keyword evidence="1" id="KW-0378">Hydrolase</keyword>
<dbReference type="GO" id="GO:0008745">
    <property type="term" value="F:N-acetylmuramoyl-L-alanine amidase activity"/>
    <property type="evidence" value="ECO:0007669"/>
    <property type="project" value="InterPro"/>
</dbReference>
<dbReference type="EMBL" id="DXDX01000089">
    <property type="protein sequence ID" value="HIY21241.1"/>
    <property type="molecule type" value="Genomic_DNA"/>
</dbReference>
<feature type="domain" description="MurNAc-LAA" evidence="2">
    <location>
        <begin position="63"/>
        <end position="179"/>
    </location>
</feature>
<evidence type="ECO:0000256" key="1">
    <source>
        <dbReference type="ARBA" id="ARBA00022801"/>
    </source>
</evidence>
<dbReference type="InterPro" id="IPR050695">
    <property type="entry name" value="N-acetylmuramoyl_amidase_3"/>
</dbReference>
<proteinExistence type="predicted"/>
<organism evidence="3 4">
    <name type="scientific">Candidatus Flavonifractor merdigallinarum</name>
    <dbReference type="NCBI Taxonomy" id="2838589"/>
    <lineage>
        <taxon>Bacteria</taxon>
        <taxon>Bacillati</taxon>
        <taxon>Bacillota</taxon>
        <taxon>Clostridia</taxon>
        <taxon>Eubacteriales</taxon>
        <taxon>Oscillospiraceae</taxon>
        <taxon>Flavonifractor</taxon>
    </lineage>
</organism>
<dbReference type="AlphaFoldDB" id="A0A9D2BXJ6"/>
<dbReference type="GO" id="GO:0030288">
    <property type="term" value="C:outer membrane-bounded periplasmic space"/>
    <property type="evidence" value="ECO:0007669"/>
    <property type="project" value="TreeGrafter"/>
</dbReference>
<protein>
    <submittedName>
        <fullName evidence="3">N-acetylmuramoyl-L-alanine amidase</fullName>
    </submittedName>
</protein>
<dbReference type="Proteomes" id="UP000823868">
    <property type="component" value="Unassembled WGS sequence"/>
</dbReference>
<evidence type="ECO:0000313" key="4">
    <source>
        <dbReference type="Proteomes" id="UP000823868"/>
    </source>
</evidence>
<dbReference type="PANTHER" id="PTHR30404">
    <property type="entry name" value="N-ACETYLMURAMOYL-L-ALANINE AMIDASE"/>
    <property type="match status" value="1"/>
</dbReference>
<comment type="caution">
    <text evidence="3">The sequence shown here is derived from an EMBL/GenBank/DDBJ whole genome shotgun (WGS) entry which is preliminary data.</text>
</comment>
<accession>A0A9D2BXJ6</accession>
<evidence type="ECO:0000259" key="2">
    <source>
        <dbReference type="SMART" id="SM00646"/>
    </source>
</evidence>
<dbReference type="SUPFAM" id="SSF53187">
    <property type="entry name" value="Zn-dependent exopeptidases"/>
    <property type="match status" value="1"/>
</dbReference>
<reference evidence="3" key="2">
    <citation type="submission" date="2021-04" db="EMBL/GenBank/DDBJ databases">
        <authorList>
            <person name="Gilroy R."/>
        </authorList>
    </citation>
    <scope>NUCLEOTIDE SEQUENCE</scope>
    <source>
        <strain evidence="3">ChiBcec16_6824</strain>
    </source>
</reference>
<dbReference type="SMART" id="SM00646">
    <property type="entry name" value="Ami_3"/>
    <property type="match status" value="1"/>
</dbReference>
<reference evidence="3" key="1">
    <citation type="journal article" date="2021" name="PeerJ">
        <title>Extensive microbial diversity within the chicken gut microbiome revealed by metagenomics and culture.</title>
        <authorList>
            <person name="Gilroy R."/>
            <person name="Ravi A."/>
            <person name="Getino M."/>
            <person name="Pursley I."/>
            <person name="Horton D.L."/>
            <person name="Alikhan N.F."/>
            <person name="Baker D."/>
            <person name="Gharbi K."/>
            <person name="Hall N."/>
            <person name="Watson M."/>
            <person name="Adriaenssens E.M."/>
            <person name="Foster-Nyarko E."/>
            <person name="Jarju S."/>
            <person name="Secka A."/>
            <person name="Antonio M."/>
            <person name="Oren A."/>
            <person name="Chaudhuri R.R."/>
            <person name="La Ragione R."/>
            <person name="Hildebrand F."/>
            <person name="Pallen M.J."/>
        </authorList>
    </citation>
    <scope>NUCLEOTIDE SEQUENCE</scope>
    <source>
        <strain evidence="3">ChiBcec16_6824</strain>
    </source>
</reference>
<sequence>MPKVCLDPGHGPGCVNGSPDGSYKEQEFAYDVACRVKALLTARGVSVVLTRDAQGYPSLAQRCQISNGAKADAFVSLHSNAVGSGGWNSASGLEMYTSAGPDSAPRNVLAARLKERFQAQRVALRTIPIRHVGYDVLVGTDAPAVLIEYGFHTSQSDVELLKDSTYREKLAKATADGVCAFLGVTWTEQSTAGESDRAIVQRRFQFADETMDYLAAYPYAGALLERLATAD</sequence>
<dbReference type="Gene3D" id="3.40.630.40">
    <property type="entry name" value="Zn-dependent exopeptidases"/>
    <property type="match status" value="1"/>
</dbReference>
<dbReference type="Pfam" id="PF01520">
    <property type="entry name" value="Amidase_3"/>
    <property type="match status" value="1"/>
</dbReference>
<dbReference type="InterPro" id="IPR002508">
    <property type="entry name" value="MurNAc-LAA_cat"/>
</dbReference>
<name>A0A9D2BXJ6_9FIRM</name>
<dbReference type="CDD" id="cd02696">
    <property type="entry name" value="MurNAc-LAA"/>
    <property type="match status" value="1"/>
</dbReference>